<dbReference type="RefSeq" id="WP_196148332.1">
    <property type="nucleotide sequence ID" value="NZ_JADMLG010000002.1"/>
</dbReference>
<keyword evidence="2" id="KW-1185">Reference proteome</keyword>
<gene>
    <name evidence="1" type="ORF">IT779_07035</name>
</gene>
<dbReference type="PROSITE" id="PS51257">
    <property type="entry name" value="PROKAR_LIPOPROTEIN"/>
    <property type="match status" value="1"/>
</dbReference>
<accession>A0A931I702</accession>
<proteinExistence type="predicted"/>
<dbReference type="EMBL" id="JADMLG010000002">
    <property type="protein sequence ID" value="MBH0776039.1"/>
    <property type="molecule type" value="Genomic_DNA"/>
</dbReference>
<sequence length="177" mass="18380">MRRLERVGLTAATAATAIGVLFVGACSTQVEGTAEVNRTDLAAYQSDVTASSIAASSSRAAAAQAATESACDAFFAANESSVGTFNAYIEASNNNAPDTNPKADAAVTTLRAGAQSVDRALTTQVESDVAQKLRAYRDDTNALAGTLERRADTDTLNAAIDKFNNTKNAARDSCRAY</sequence>
<evidence type="ECO:0008006" key="3">
    <source>
        <dbReference type="Google" id="ProtNLM"/>
    </source>
</evidence>
<evidence type="ECO:0000313" key="1">
    <source>
        <dbReference type="EMBL" id="MBH0776039.1"/>
    </source>
</evidence>
<reference evidence="1" key="1">
    <citation type="submission" date="2020-11" db="EMBL/GenBank/DDBJ databases">
        <title>Nocardia NEAU-351.nov., a novel actinomycete isolated from the cow dung.</title>
        <authorList>
            <person name="Zhang X."/>
        </authorList>
    </citation>
    <scope>NUCLEOTIDE SEQUENCE</scope>
    <source>
        <strain evidence="1">NEAU-351</strain>
    </source>
</reference>
<name>A0A931I702_9NOCA</name>
<dbReference type="AlphaFoldDB" id="A0A931I702"/>
<organism evidence="1 2">
    <name type="scientific">Nocardia bovistercoris</name>
    <dbReference type="NCBI Taxonomy" id="2785916"/>
    <lineage>
        <taxon>Bacteria</taxon>
        <taxon>Bacillati</taxon>
        <taxon>Actinomycetota</taxon>
        <taxon>Actinomycetes</taxon>
        <taxon>Mycobacteriales</taxon>
        <taxon>Nocardiaceae</taxon>
        <taxon>Nocardia</taxon>
    </lineage>
</organism>
<comment type="caution">
    <text evidence="1">The sequence shown here is derived from an EMBL/GenBank/DDBJ whole genome shotgun (WGS) entry which is preliminary data.</text>
</comment>
<dbReference type="Proteomes" id="UP000655751">
    <property type="component" value="Unassembled WGS sequence"/>
</dbReference>
<evidence type="ECO:0000313" key="2">
    <source>
        <dbReference type="Proteomes" id="UP000655751"/>
    </source>
</evidence>
<protein>
    <recommendedName>
        <fullName evidence="3">Lipoprotein</fullName>
    </recommendedName>
</protein>